<proteinExistence type="predicted"/>
<reference evidence="3" key="1">
    <citation type="journal article" date="2020" name="Stud. Mycol.">
        <title>101 Dothideomycetes genomes: a test case for predicting lifestyles and emergence of pathogens.</title>
        <authorList>
            <person name="Haridas S."/>
            <person name="Albert R."/>
            <person name="Binder M."/>
            <person name="Bloem J."/>
            <person name="Labutti K."/>
            <person name="Salamov A."/>
            <person name="Andreopoulos B."/>
            <person name="Baker S."/>
            <person name="Barry K."/>
            <person name="Bills G."/>
            <person name="Bluhm B."/>
            <person name="Cannon C."/>
            <person name="Castanera R."/>
            <person name="Culley D."/>
            <person name="Daum C."/>
            <person name="Ezra D."/>
            <person name="Gonzalez J."/>
            <person name="Henrissat B."/>
            <person name="Kuo A."/>
            <person name="Liang C."/>
            <person name="Lipzen A."/>
            <person name="Lutzoni F."/>
            <person name="Magnuson J."/>
            <person name="Mondo S."/>
            <person name="Nolan M."/>
            <person name="Ohm R."/>
            <person name="Pangilinan J."/>
            <person name="Park H.-J."/>
            <person name="Ramirez L."/>
            <person name="Alfaro M."/>
            <person name="Sun H."/>
            <person name="Tritt A."/>
            <person name="Yoshinaga Y."/>
            <person name="Zwiers L.-H."/>
            <person name="Turgeon B."/>
            <person name="Goodwin S."/>
            <person name="Spatafora J."/>
            <person name="Crous P."/>
            <person name="Grigoriev I."/>
        </authorList>
    </citation>
    <scope>NUCLEOTIDE SEQUENCE</scope>
    <source>
        <strain evidence="3">CBS 269.34</strain>
    </source>
</reference>
<dbReference type="EMBL" id="MU004198">
    <property type="protein sequence ID" value="KAF2489721.1"/>
    <property type="molecule type" value="Genomic_DNA"/>
</dbReference>
<sequence>MRLLNTRTLQLEEFGGDKSPQYAILSHTWGADEVTFQDLQSHGITRGEERYSKIEGCCKVAAADGFDLVWIDTCCIDKTSSSELSEAINSMYHWYQEAEVCYAYLADVLCPDDLAFPIEGFSNSRWFTRGWTLQELIAPSTVVFFSSDWQEIGTKGNLPDLISKITGIHPTILMGESPETVSVAQRMSWASKRKTTRIEDLAYCLMGLFGINMPMLYGEGEQSFIRLEEEIMKITDDHSIFAWRTSYMAPHDGGILATSPKFFADSGNLISLSQKKSPPLYHFATSPSVYAALRVQI</sequence>
<dbReference type="InterPro" id="IPR058525">
    <property type="entry name" value="DUF8212"/>
</dbReference>
<dbReference type="PANTHER" id="PTHR10622">
    <property type="entry name" value="HET DOMAIN-CONTAINING PROTEIN"/>
    <property type="match status" value="1"/>
</dbReference>
<gene>
    <name evidence="3" type="ORF">BU16DRAFT_553100</name>
</gene>
<name>A0A6A6QC50_9PEZI</name>
<feature type="domain" description="DUF8212" evidence="2">
    <location>
        <begin position="223"/>
        <end position="291"/>
    </location>
</feature>
<evidence type="ECO:0000259" key="2">
    <source>
        <dbReference type="Pfam" id="PF26640"/>
    </source>
</evidence>
<accession>A0A6A6QC50</accession>
<dbReference type="Pfam" id="PF06985">
    <property type="entry name" value="HET"/>
    <property type="match status" value="1"/>
</dbReference>
<dbReference type="InterPro" id="IPR010730">
    <property type="entry name" value="HET"/>
</dbReference>
<dbReference type="PANTHER" id="PTHR10622:SF10">
    <property type="entry name" value="HET DOMAIN-CONTAINING PROTEIN"/>
    <property type="match status" value="1"/>
</dbReference>
<protein>
    <submittedName>
        <fullName evidence="3">HET-domain-containing protein</fullName>
    </submittedName>
</protein>
<evidence type="ECO:0000313" key="4">
    <source>
        <dbReference type="Proteomes" id="UP000799750"/>
    </source>
</evidence>
<dbReference type="Proteomes" id="UP000799750">
    <property type="component" value="Unassembled WGS sequence"/>
</dbReference>
<feature type="domain" description="Heterokaryon incompatibility" evidence="1">
    <location>
        <begin position="22"/>
        <end position="107"/>
    </location>
</feature>
<dbReference type="OrthoDB" id="20872at2759"/>
<organism evidence="3 4">
    <name type="scientific">Lophium mytilinum</name>
    <dbReference type="NCBI Taxonomy" id="390894"/>
    <lineage>
        <taxon>Eukaryota</taxon>
        <taxon>Fungi</taxon>
        <taxon>Dikarya</taxon>
        <taxon>Ascomycota</taxon>
        <taxon>Pezizomycotina</taxon>
        <taxon>Dothideomycetes</taxon>
        <taxon>Pleosporomycetidae</taxon>
        <taxon>Mytilinidiales</taxon>
        <taxon>Mytilinidiaceae</taxon>
        <taxon>Lophium</taxon>
    </lineage>
</organism>
<dbReference type="AlphaFoldDB" id="A0A6A6QC50"/>
<keyword evidence="4" id="KW-1185">Reference proteome</keyword>
<dbReference type="Pfam" id="PF26640">
    <property type="entry name" value="DUF8212"/>
    <property type="match status" value="1"/>
</dbReference>
<evidence type="ECO:0000313" key="3">
    <source>
        <dbReference type="EMBL" id="KAF2489721.1"/>
    </source>
</evidence>
<evidence type="ECO:0000259" key="1">
    <source>
        <dbReference type="Pfam" id="PF06985"/>
    </source>
</evidence>